<evidence type="ECO:0000313" key="5">
    <source>
        <dbReference type="Proteomes" id="UP001247754"/>
    </source>
</evidence>
<feature type="region of interest" description="Disordered" evidence="1">
    <location>
        <begin position="20"/>
        <end position="53"/>
    </location>
</feature>
<dbReference type="Proteomes" id="UP001247754">
    <property type="component" value="Unassembled WGS sequence"/>
</dbReference>
<feature type="chain" id="PRO_5047139639" evidence="2">
    <location>
        <begin position="20"/>
        <end position="116"/>
    </location>
</feature>
<evidence type="ECO:0000256" key="2">
    <source>
        <dbReference type="SAM" id="SignalP"/>
    </source>
</evidence>
<evidence type="ECO:0000256" key="1">
    <source>
        <dbReference type="SAM" id="MobiDB-lite"/>
    </source>
</evidence>
<evidence type="ECO:0000259" key="3">
    <source>
        <dbReference type="Pfam" id="PF03713"/>
    </source>
</evidence>
<gene>
    <name evidence="4" type="ORF">RGD00_11480</name>
</gene>
<feature type="domain" description="DUF305" evidence="3">
    <location>
        <begin position="42"/>
        <end position="111"/>
    </location>
</feature>
<dbReference type="InterPro" id="IPR012347">
    <property type="entry name" value="Ferritin-like"/>
</dbReference>
<keyword evidence="2" id="KW-0732">Signal</keyword>
<dbReference type="EMBL" id="JAVKPH010000011">
    <property type="protein sequence ID" value="MDR5653232.1"/>
    <property type="molecule type" value="Genomic_DNA"/>
</dbReference>
<dbReference type="InterPro" id="IPR005183">
    <property type="entry name" value="DUF305_CopM-like"/>
</dbReference>
<name>A0ABU1F8N4_9RHOB</name>
<feature type="signal peptide" evidence="2">
    <location>
        <begin position="1"/>
        <end position="19"/>
    </location>
</feature>
<comment type="caution">
    <text evidence="4">The sequence shown here is derived from an EMBL/GenBank/DDBJ whole genome shotgun (WGS) entry which is preliminary data.</text>
</comment>
<sequence>MRPMLALTLAAGLAAPALAQDHSGHGSHAAADSPAARAFAEANARMHQGMDIPPTGDADVDFIRGMIPHHQGAVDMARVVLDHGKDPEVRKLAEAVIAAQEAEIAWMQDWLAANGP</sequence>
<organism evidence="4 5">
    <name type="scientific">Ruixingdingia sedimenti</name>
    <dbReference type="NCBI Taxonomy" id="3073604"/>
    <lineage>
        <taxon>Bacteria</taxon>
        <taxon>Pseudomonadati</taxon>
        <taxon>Pseudomonadota</taxon>
        <taxon>Alphaproteobacteria</taxon>
        <taxon>Rhodobacterales</taxon>
        <taxon>Paracoccaceae</taxon>
        <taxon>Ruixingdingia</taxon>
    </lineage>
</organism>
<dbReference type="PANTHER" id="PTHR36933">
    <property type="entry name" value="SLL0788 PROTEIN"/>
    <property type="match status" value="1"/>
</dbReference>
<protein>
    <submittedName>
        <fullName evidence="4">DUF305 domain-containing protein</fullName>
    </submittedName>
</protein>
<dbReference type="RefSeq" id="WP_310457473.1">
    <property type="nucleotide sequence ID" value="NZ_JAVKPH010000011.1"/>
</dbReference>
<dbReference type="Pfam" id="PF03713">
    <property type="entry name" value="DUF305"/>
    <property type="match status" value="1"/>
</dbReference>
<proteinExistence type="predicted"/>
<feature type="compositionally biased region" description="Low complexity" evidence="1">
    <location>
        <begin position="29"/>
        <end position="43"/>
    </location>
</feature>
<accession>A0ABU1F8N4</accession>
<reference evidence="4 5" key="1">
    <citation type="submission" date="2023-09" db="EMBL/GenBank/DDBJ databases">
        <title>Xinfangfangia sedmenti sp. nov., isolated the sedment.</title>
        <authorList>
            <person name="Xu L."/>
        </authorList>
    </citation>
    <scope>NUCLEOTIDE SEQUENCE [LARGE SCALE GENOMIC DNA]</scope>
    <source>
        <strain evidence="4 5">LG-4</strain>
    </source>
</reference>
<keyword evidence="5" id="KW-1185">Reference proteome</keyword>
<evidence type="ECO:0000313" key="4">
    <source>
        <dbReference type="EMBL" id="MDR5653232.1"/>
    </source>
</evidence>
<dbReference type="Gene3D" id="1.20.1260.10">
    <property type="match status" value="1"/>
</dbReference>
<dbReference type="PANTHER" id="PTHR36933:SF1">
    <property type="entry name" value="SLL0788 PROTEIN"/>
    <property type="match status" value="1"/>
</dbReference>